<comment type="caution">
    <text evidence="2">The sequence shown here is derived from an EMBL/GenBank/DDBJ whole genome shotgun (WGS) entry which is preliminary data.</text>
</comment>
<evidence type="ECO:0000256" key="1">
    <source>
        <dbReference type="ARBA" id="ARBA00022737"/>
    </source>
</evidence>
<accession>A0AAU9JDR7</accession>
<dbReference type="Proteomes" id="UP001162131">
    <property type="component" value="Unassembled WGS sequence"/>
</dbReference>
<dbReference type="InterPro" id="IPR003409">
    <property type="entry name" value="MORN"/>
</dbReference>
<organism evidence="2 3">
    <name type="scientific">Blepharisma stoltei</name>
    <dbReference type="NCBI Taxonomy" id="1481888"/>
    <lineage>
        <taxon>Eukaryota</taxon>
        <taxon>Sar</taxon>
        <taxon>Alveolata</taxon>
        <taxon>Ciliophora</taxon>
        <taxon>Postciliodesmatophora</taxon>
        <taxon>Heterotrichea</taxon>
        <taxon>Heterotrichida</taxon>
        <taxon>Blepharismidae</taxon>
        <taxon>Blepharisma</taxon>
    </lineage>
</organism>
<dbReference type="PANTHER" id="PTHR23084:SF263">
    <property type="entry name" value="MORN REPEAT-CONTAINING PROTEIN 1"/>
    <property type="match status" value="1"/>
</dbReference>
<keyword evidence="1" id="KW-0677">Repeat</keyword>
<dbReference type="Pfam" id="PF02493">
    <property type="entry name" value="MORN"/>
    <property type="match status" value="3"/>
</dbReference>
<protein>
    <submittedName>
        <fullName evidence="2">Uncharacterized protein</fullName>
    </submittedName>
</protein>
<sequence>MEMEKSEKTIKPTALESVSMINSIEKALKLDIAQYQGEYVDGKKKGGGGSQWAGGRIYEGEFKDNGIHGVGIYMWSDGRKYVGEWIHSKMEGAGAFTRMTECYEKKHMLMIKNKSMECLSGIWKKIWRRLI</sequence>
<reference evidence="2" key="1">
    <citation type="submission" date="2021-09" db="EMBL/GenBank/DDBJ databases">
        <authorList>
            <consortium name="AG Swart"/>
            <person name="Singh M."/>
            <person name="Singh A."/>
            <person name="Seah K."/>
            <person name="Emmerich C."/>
        </authorList>
    </citation>
    <scope>NUCLEOTIDE SEQUENCE</scope>
    <source>
        <strain evidence="2">ATCC30299</strain>
    </source>
</reference>
<dbReference type="AlphaFoldDB" id="A0AAU9JDR7"/>
<dbReference type="EMBL" id="CAJZBQ010000035">
    <property type="protein sequence ID" value="CAG9324146.1"/>
    <property type="molecule type" value="Genomic_DNA"/>
</dbReference>
<evidence type="ECO:0000313" key="3">
    <source>
        <dbReference type="Proteomes" id="UP001162131"/>
    </source>
</evidence>
<dbReference type="Gene3D" id="2.20.110.10">
    <property type="entry name" value="Histone H3 K4-specific methyltransferase SET7/9 N-terminal domain"/>
    <property type="match status" value="1"/>
</dbReference>
<evidence type="ECO:0000313" key="2">
    <source>
        <dbReference type="EMBL" id="CAG9324146.1"/>
    </source>
</evidence>
<dbReference type="SMART" id="SM00698">
    <property type="entry name" value="MORN"/>
    <property type="match status" value="2"/>
</dbReference>
<keyword evidence="3" id="KW-1185">Reference proteome</keyword>
<gene>
    <name evidence="2" type="ORF">BSTOLATCC_MIC35167</name>
</gene>
<dbReference type="SUPFAM" id="SSF82185">
    <property type="entry name" value="Histone H3 K4-specific methyltransferase SET7/9 N-terminal domain"/>
    <property type="match status" value="1"/>
</dbReference>
<proteinExistence type="predicted"/>
<dbReference type="PANTHER" id="PTHR23084">
    <property type="entry name" value="PHOSPHATIDYLINOSITOL-4-PHOSPHATE 5-KINASE RELATED"/>
    <property type="match status" value="1"/>
</dbReference>
<name>A0AAU9JDR7_9CILI</name>